<dbReference type="AlphaFoldDB" id="A0A2R8BCE2"/>
<dbReference type="RefSeq" id="WP_108827791.1">
    <property type="nucleotide sequence ID" value="NZ_OMOR01000001.1"/>
</dbReference>
<evidence type="ECO:0000313" key="2">
    <source>
        <dbReference type="Proteomes" id="UP000244880"/>
    </source>
</evidence>
<dbReference type="OrthoDB" id="7871152at2"/>
<keyword evidence="2" id="KW-1185">Reference proteome</keyword>
<reference evidence="1 2" key="1">
    <citation type="submission" date="2018-03" db="EMBL/GenBank/DDBJ databases">
        <authorList>
            <person name="Keele B.F."/>
        </authorList>
    </citation>
    <scope>NUCLEOTIDE SEQUENCE [LARGE SCALE GENOMIC DNA]</scope>
    <source>
        <strain evidence="1 2">CECT 8599</strain>
    </source>
</reference>
<evidence type="ECO:0000313" key="1">
    <source>
        <dbReference type="EMBL" id="SPH20597.1"/>
    </source>
</evidence>
<sequence length="77" mass="8853">MIELLRLLSLYYACDNTAAQRMLTADEIASCTGHYAAIKSHFADTDTPDRMAGYKRFKIWETENAELVVQLRKGRRL</sequence>
<dbReference type="Proteomes" id="UP000244880">
    <property type="component" value="Unassembled WGS sequence"/>
</dbReference>
<protein>
    <submittedName>
        <fullName evidence="1">Uncharacterized protein</fullName>
    </submittedName>
</protein>
<name>A0A2R8BCE2_9RHOB</name>
<dbReference type="EMBL" id="OMOR01000001">
    <property type="protein sequence ID" value="SPH20597.1"/>
    <property type="molecule type" value="Genomic_DNA"/>
</dbReference>
<organism evidence="1 2">
    <name type="scientific">Ascidiaceihabitans donghaensis</name>
    <dbReference type="NCBI Taxonomy" id="1510460"/>
    <lineage>
        <taxon>Bacteria</taxon>
        <taxon>Pseudomonadati</taxon>
        <taxon>Pseudomonadota</taxon>
        <taxon>Alphaproteobacteria</taxon>
        <taxon>Rhodobacterales</taxon>
        <taxon>Paracoccaceae</taxon>
        <taxon>Ascidiaceihabitans</taxon>
    </lineage>
</organism>
<gene>
    <name evidence="1" type="ORF">ASD8599_01334</name>
</gene>
<proteinExistence type="predicted"/>
<accession>A0A2R8BCE2</accession>